<dbReference type="AlphaFoldDB" id="A0A6J1BTY8"/>
<organism evidence="1 2">
    <name type="scientific">Momordica charantia</name>
    <name type="common">Bitter gourd</name>
    <name type="synonym">Balsam pear</name>
    <dbReference type="NCBI Taxonomy" id="3673"/>
    <lineage>
        <taxon>Eukaryota</taxon>
        <taxon>Viridiplantae</taxon>
        <taxon>Streptophyta</taxon>
        <taxon>Embryophyta</taxon>
        <taxon>Tracheophyta</taxon>
        <taxon>Spermatophyta</taxon>
        <taxon>Magnoliopsida</taxon>
        <taxon>eudicotyledons</taxon>
        <taxon>Gunneridae</taxon>
        <taxon>Pentapetalae</taxon>
        <taxon>rosids</taxon>
        <taxon>fabids</taxon>
        <taxon>Cucurbitales</taxon>
        <taxon>Cucurbitaceae</taxon>
        <taxon>Momordiceae</taxon>
        <taxon>Momordica</taxon>
    </lineage>
</organism>
<dbReference type="InterPro" id="IPR006502">
    <property type="entry name" value="PDDEXK-like"/>
</dbReference>
<accession>A0A6J1BTY8</accession>
<gene>
    <name evidence="2" type="primary">LOC111005332</name>
</gene>
<dbReference type="PANTHER" id="PTHR31579:SF42">
    <property type="entry name" value="DUF506 FAMILY PROTEIN (DUF506)"/>
    <property type="match status" value="1"/>
</dbReference>
<dbReference type="NCBIfam" id="TIGR01615">
    <property type="entry name" value="A_thal_3542"/>
    <property type="match status" value="1"/>
</dbReference>
<evidence type="ECO:0000313" key="2">
    <source>
        <dbReference type="RefSeq" id="XP_022132487.1"/>
    </source>
</evidence>
<proteinExistence type="predicted"/>
<dbReference type="PANTHER" id="PTHR31579">
    <property type="entry name" value="OS03G0796600 PROTEIN"/>
    <property type="match status" value="1"/>
</dbReference>
<dbReference type="Pfam" id="PF04720">
    <property type="entry name" value="PDDEXK_6"/>
    <property type="match status" value="1"/>
</dbReference>
<dbReference type="Proteomes" id="UP000504603">
    <property type="component" value="Unplaced"/>
</dbReference>
<protein>
    <submittedName>
        <fullName evidence="2">Uncharacterized protein LOC111005332</fullName>
    </submittedName>
</protein>
<dbReference type="KEGG" id="mcha:111005332"/>
<name>A0A6J1BTY8_MOMCH</name>
<reference evidence="2" key="1">
    <citation type="submission" date="2025-08" db="UniProtKB">
        <authorList>
            <consortium name="RefSeq"/>
        </authorList>
    </citation>
    <scope>IDENTIFICATION</scope>
    <source>
        <strain evidence="2">OHB3-1</strain>
    </source>
</reference>
<sequence>MAKIDRLTAIFRHGVDCSSGSDHSPANSAADLFDLVKSFIERDDDESRGGEKVHNDLEESDGFSNDSVAGVAIKLQNLFGSRENKKEIDAKKAIQLEVEQAKAIGILGGKRQLMVHLRRKGFDAGLCKSKLEKLRSFPAGEHEYIDVNFEGNRYIVEIFLAREFEIARPTSQYASLLNNFPEIFVGKLEELKQVVRLMCSAMKESMKMREMHVPPWRRKEYMQEKWSGSYKRTTNEAPTHKVSGSEETEEMSLVCFKCSPAIMAYNCRGDFVRNAGLKVGNLTAAFGSNGLLL</sequence>
<dbReference type="OrthoDB" id="548115at2759"/>
<dbReference type="GeneID" id="111005332"/>
<dbReference type="RefSeq" id="XP_022132487.1">
    <property type="nucleotide sequence ID" value="XM_022276795.1"/>
</dbReference>
<keyword evidence="1" id="KW-1185">Reference proteome</keyword>
<evidence type="ECO:0000313" key="1">
    <source>
        <dbReference type="Proteomes" id="UP000504603"/>
    </source>
</evidence>